<keyword evidence="1" id="KW-0030">Aminoacyl-tRNA synthetase</keyword>
<dbReference type="EMBL" id="CP012154">
    <property type="protein sequence ID" value="AKS42372.1"/>
    <property type="molecule type" value="Genomic_DNA"/>
</dbReference>
<keyword evidence="1" id="KW-0436">Ligase</keyword>
<reference evidence="1 2" key="1">
    <citation type="submission" date="2015-07" db="EMBL/GenBank/DDBJ databases">
        <authorList>
            <person name="Noorani M."/>
        </authorList>
    </citation>
    <scope>NUCLEOTIDE SEQUENCE [LARGE SCALE GENOMIC DNA]</scope>
    <source>
        <strain evidence="1 2">KCTC 42284</strain>
    </source>
</reference>
<dbReference type="OrthoDB" id="8911262at2"/>
<keyword evidence="2" id="KW-1185">Reference proteome</keyword>
<dbReference type="Proteomes" id="UP000066624">
    <property type="component" value="Chromosome"/>
</dbReference>
<dbReference type="PANTHER" id="PTHR35175:SF2">
    <property type="entry name" value="DUF1289 DOMAIN-CONTAINING PROTEIN"/>
    <property type="match status" value="1"/>
</dbReference>
<dbReference type="InterPro" id="IPR010710">
    <property type="entry name" value="DUF1289"/>
</dbReference>
<organism evidence="1 2">
    <name type="scientific">Wenzhouxiangella marina</name>
    <dbReference type="NCBI Taxonomy" id="1579979"/>
    <lineage>
        <taxon>Bacteria</taxon>
        <taxon>Pseudomonadati</taxon>
        <taxon>Pseudomonadota</taxon>
        <taxon>Gammaproteobacteria</taxon>
        <taxon>Chromatiales</taxon>
        <taxon>Wenzhouxiangellaceae</taxon>
        <taxon>Wenzhouxiangella</taxon>
    </lineage>
</organism>
<proteinExistence type="predicted"/>
<dbReference type="KEGG" id="wma:WM2015_2006"/>
<evidence type="ECO:0000313" key="2">
    <source>
        <dbReference type="Proteomes" id="UP000066624"/>
    </source>
</evidence>
<dbReference type="PANTHER" id="PTHR35175">
    <property type="entry name" value="DUF1289 DOMAIN-CONTAINING PROTEIN"/>
    <property type="match status" value="1"/>
</dbReference>
<evidence type="ECO:0000313" key="1">
    <source>
        <dbReference type="EMBL" id="AKS42372.1"/>
    </source>
</evidence>
<dbReference type="RefSeq" id="WP_156201072.1">
    <property type="nucleotide sequence ID" value="NZ_CP012154.1"/>
</dbReference>
<gene>
    <name evidence="1" type="ORF">WM2015_2006</name>
</gene>
<dbReference type="AlphaFoldDB" id="A0A0K0XXL1"/>
<name>A0A0K0XXL1_9GAMM</name>
<dbReference type="Pfam" id="PF06945">
    <property type="entry name" value="DUF1289"/>
    <property type="match status" value="1"/>
</dbReference>
<accession>A0A0K0XXL1</accession>
<protein>
    <submittedName>
        <fullName evidence="1">Prolyl-tRNA synthetase</fullName>
    </submittedName>
</protein>
<sequence>MGEPIAPIPEIESPCIGTCTLGPDALCIGCFRSADEIAAWLSLSAAQRRAIMRRLPERGQRLFDDAPEA</sequence>
<dbReference type="STRING" id="1579979.WM2015_2006"/>
<dbReference type="GO" id="GO:0004812">
    <property type="term" value="F:aminoacyl-tRNA ligase activity"/>
    <property type="evidence" value="ECO:0007669"/>
    <property type="project" value="UniProtKB-KW"/>
</dbReference>